<name>A0A1U7CYG9_9BACT</name>
<protein>
    <submittedName>
        <fullName evidence="3">Uncharacterized protein</fullName>
    </submittedName>
</protein>
<keyword evidence="4" id="KW-1185">Reference proteome</keyword>
<feature type="chain" id="PRO_5010572535" evidence="2">
    <location>
        <begin position="20"/>
        <end position="103"/>
    </location>
</feature>
<dbReference type="PROSITE" id="PS51257">
    <property type="entry name" value="PROKAR_LIPOPROTEIN"/>
    <property type="match status" value="1"/>
</dbReference>
<feature type="region of interest" description="Disordered" evidence="1">
    <location>
        <begin position="23"/>
        <end position="44"/>
    </location>
</feature>
<dbReference type="STRING" id="1387353.BSF38_05521"/>
<evidence type="ECO:0000256" key="1">
    <source>
        <dbReference type="SAM" id="MobiDB-lite"/>
    </source>
</evidence>
<feature type="region of interest" description="Disordered" evidence="1">
    <location>
        <begin position="73"/>
        <end position="103"/>
    </location>
</feature>
<dbReference type="KEGG" id="pbor:BSF38_05521"/>
<feature type="compositionally biased region" description="Polar residues" evidence="1">
    <location>
        <begin position="92"/>
        <end position="103"/>
    </location>
</feature>
<dbReference type="AlphaFoldDB" id="A0A1U7CYG9"/>
<reference evidence="4" key="1">
    <citation type="submission" date="2016-12" db="EMBL/GenBank/DDBJ databases">
        <title>Comparative genomics of four Isosphaeraceae planctomycetes: a common pool of plasmids and glycoside hydrolase genes.</title>
        <authorList>
            <person name="Ivanova A."/>
        </authorList>
    </citation>
    <scope>NUCLEOTIDE SEQUENCE [LARGE SCALE GENOMIC DNA]</scope>
    <source>
        <strain evidence="4">PX4</strain>
    </source>
</reference>
<dbReference type="EMBL" id="CP019082">
    <property type="protein sequence ID" value="APW63933.1"/>
    <property type="molecule type" value="Genomic_DNA"/>
</dbReference>
<keyword evidence="2" id="KW-0732">Signal</keyword>
<dbReference type="RefSeq" id="WP_145952357.1">
    <property type="nucleotide sequence ID" value="NZ_CP019082.1"/>
</dbReference>
<proteinExistence type="predicted"/>
<evidence type="ECO:0000256" key="2">
    <source>
        <dbReference type="SAM" id="SignalP"/>
    </source>
</evidence>
<accession>A0A1U7CYG9</accession>
<gene>
    <name evidence="3" type="ORF">BSF38_05521</name>
</gene>
<feature type="signal peptide" evidence="2">
    <location>
        <begin position="1"/>
        <end position="19"/>
    </location>
</feature>
<sequence>MRRRKCLVLLALPIVSALAGCASRDSSRRFGRGRGVGGPMGAEGATIGRNLKAMPAGRVIPATGLGVDLVDSRRPAVAPPQGVDGRQDAAVETTSSSGRIASP</sequence>
<dbReference type="Proteomes" id="UP000186309">
    <property type="component" value="Chromosome"/>
</dbReference>
<evidence type="ECO:0000313" key="3">
    <source>
        <dbReference type="EMBL" id="APW63933.1"/>
    </source>
</evidence>
<evidence type="ECO:0000313" key="4">
    <source>
        <dbReference type="Proteomes" id="UP000186309"/>
    </source>
</evidence>
<organism evidence="3 4">
    <name type="scientific">Paludisphaera borealis</name>
    <dbReference type="NCBI Taxonomy" id="1387353"/>
    <lineage>
        <taxon>Bacteria</taxon>
        <taxon>Pseudomonadati</taxon>
        <taxon>Planctomycetota</taxon>
        <taxon>Planctomycetia</taxon>
        <taxon>Isosphaerales</taxon>
        <taxon>Isosphaeraceae</taxon>
        <taxon>Paludisphaera</taxon>
    </lineage>
</organism>